<evidence type="ECO:0000259" key="3">
    <source>
        <dbReference type="PROSITE" id="PS50110"/>
    </source>
</evidence>
<protein>
    <submittedName>
        <fullName evidence="4">Response regulator</fullName>
    </submittedName>
</protein>
<dbReference type="SUPFAM" id="SSF52172">
    <property type="entry name" value="CheY-like"/>
    <property type="match status" value="2"/>
</dbReference>
<dbReference type="Proteomes" id="UP001059380">
    <property type="component" value="Chromosome"/>
</dbReference>
<dbReference type="RefSeq" id="WP_260796258.1">
    <property type="nucleotide sequence ID" value="NZ_CP093313.1"/>
</dbReference>
<evidence type="ECO:0000256" key="2">
    <source>
        <dbReference type="PROSITE-ProRule" id="PRU00169"/>
    </source>
</evidence>
<sequence>MPVHKPMRVLILDDEKVIADTLCMVLNQSGYEARPAYDHASAMATAREFEPDVLITGFNNGCEENGCETAAELLTFLPHCYVFIFSGSASTAPVLEEFWQLGYRFDVLAKPVHPQDLLNQMRKCEAADGNVSMAPRPMRVLILDDDKSTVDSLCMILKQNGYETRGVRRHDEAIATARAFEPDVLLSGFENGCDQNGCETAAEVLRFLPECRVIIFSGSAAGAPAIEEFWARGYKFDVFAKPLHPEDLINRLKEYERADRGAVPELFPCTPDVRREDRSWWDRLQDWAGRRS</sequence>
<dbReference type="InterPro" id="IPR001789">
    <property type="entry name" value="Sig_transdc_resp-reg_receiver"/>
</dbReference>
<dbReference type="PANTHER" id="PTHR44591">
    <property type="entry name" value="STRESS RESPONSE REGULATOR PROTEIN 1"/>
    <property type="match status" value="1"/>
</dbReference>
<gene>
    <name evidence="4" type="ORF">MOP44_11900</name>
</gene>
<evidence type="ECO:0000313" key="5">
    <source>
        <dbReference type="Proteomes" id="UP001059380"/>
    </source>
</evidence>
<reference evidence="4" key="1">
    <citation type="submission" date="2021-04" db="EMBL/GenBank/DDBJ databases">
        <title>Phylogenetic analysis of Acidobacteriaceae.</title>
        <authorList>
            <person name="Qiu L."/>
            <person name="Zhang Q."/>
        </authorList>
    </citation>
    <scope>NUCLEOTIDE SEQUENCE</scope>
    <source>
        <strain evidence="4">DSM 25168</strain>
    </source>
</reference>
<dbReference type="PANTHER" id="PTHR44591:SF3">
    <property type="entry name" value="RESPONSE REGULATORY DOMAIN-CONTAINING PROTEIN"/>
    <property type="match status" value="1"/>
</dbReference>
<dbReference type="Gene3D" id="3.40.50.2300">
    <property type="match status" value="2"/>
</dbReference>
<dbReference type="AlphaFoldDB" id="A0A9J7BUR7"/>
<feature type="domain" description="Response regulatory" evidence="3">
    <location>
        <begin position="139"/>
        <end position="256"/>
    </location>
</feature>
<name>A0A9J7BUR7_9BACT</name>
<keyword evidence="1" id="KW-0597">Phosphoprotein</keyword>
<organism evidence="4 5">
    <name type="scientific">Occallatibacter riparius</name>
    <dbReference type="NCBI Taxonomy" id="1002689"/>
    <lineage>
        <taxon>Bacteria</taxon>
        <taxon>Pseudomonadati</taxon>
        <taxon>Acidobacteriota</taxon>
        <taxon>Terriglobia</taxon>
        <taxon>Terriglobales</taxon>
        <taxon>Acidobacteriaceae</taxon>
        <taxon>Occallatibacter</taxon>
    </lineage>
</organism>
<evidence type="ECO:0000313" key="4">
    <source>
        <dbReference type="EMBL" id="UWZ86620.1"/>
    </source>
</evidence>
<comment type="caution">
    <text evidence="2">Lacks conserved residue(s) required for the propagation of feature annotation.</text>
</comment>
<dbReference type="KEGG" id="orp:MOP44_11900"/>
<dbReference type="Pfam" id="PF00072">
    <property type="entry name" value="Response_reg"/>
    <property type="match status" value="2"/>
</dbReference>
<dbReference type="GO" id="GO:0000160">
    <property type="term" value="P:phosphorelay signal transduction system"/>
    <property type="evidence" value="ECO:0007669"/>
    <property type="project" value="InterPro"/>
</dbReference>
<keyword evidence="5" id="KW-1185">Reference proteome</keyword>
<dbReference type="EMBL" id="CP093313">
    <property type="protein sequence ID" value="UWZ86620.1"/>
    <property type="molecule type" value="Genomic_DNA"/>
</dbReference>
<dbReference type="PROSITE" id="PS50110">
    <property type="entry name" value="RESPONSE_REGULATORY"/>
    <property type="match status" value="2"/>
</dbReference>
<evidence type="ECO:0000256" key="1">
    <source>
        <dbReference type="ARBA" id="ARBA00022553"/>
    </source>
</evidence>
<dbReference type="CDD" id="cd00156">
    <property type="entry name" value="REC"/>
    <property type="match status" value="2"/>
</dbReference>
<dbReference type="InterPro" id="IPR011006">
    <property type="entry name" value="CheY-like_superfamily"/>
</dbReference>
<accession>A0A9J7BUR7</accession>
<dbReference type="SMART" id="SM00448">
    <property type="entry name" value="REC"/>
    <property type="match status" value="2"/>
</dbReference>
<proteinExistence type="predicted"/>
<feature type="domain" description="Response regulatory" evidence="3">
    <location>
        <begin position="8"/>
        <end position="125"/>
    </location>
</feature>
<dbReference type="InterPro" id="IPR050595">
    <property type="entry name" value="Bact_response_regulator"/>
</dbReference>